<dbReference type="Proteomes" id="UP000033558">
    <property type="component" value="Unassembled WGS sequence"/>
</dbReference>
<dbReference type="Pfam" id="PF03613">
    <property type="entry name" value="EIID-AGA"/>
    <property type="match status" value="1"/>
</dbReference>
<dbReference type="GO" id="GO:0009401">
    <property type="term" value="P:phosphoenolpyruvate-dependent sugar phosphotransferase system"/>
    <property type="evidence" value="ECO:0007669"/>
    <property type="project" value="InterPro"/>
</dbReference>
<keyword evidence="1" id="KW-0812">Transmembrane</keyword>
<dbReference type="InterPro" id="IPR004704">
    <property type="entry name" value="PTS_IID_man"/>
</dbReference>
<keyword evidence="1" id="KW-1133">Transmembrane helix</keyword>
<comment type="caution">
    <text evidence="2">The sequence shown here is derived from an EMBL/GenBank/DDBJ whole genome shotgun (WGS) entry which is preliminary data.</text>
</comment>
<dbReference type="InterPro" id="IPR050303">
    <property type="entry name" value="GatZ_KbaZ_carbometab"/>
</dbReference>
<dbReference type="STRING" id="1218492.JG30_15970"/>
<dbReference type="PANTHER" id="PTHR32502">
    <property type="entry name" value="N-ACETYLGALACTOSAMINE PERMEASE II COMPONENT-RELATED"/>
    <property type="match status" value="1"/>
</dbReference>
<dbReference type="EMBL" id="JXJQ01000011">
    <property type="protein sequence ID" value="KJY60470.1"/>
    <property type="molecule type" value="Genomic_DNA"/>
</dbReference>
<evidence type="ECO:0000256" key="1">
    <source>
        <dbReference type="SAM" id="Phobius"/>
    </source>
</evidence>
<evidence type="ECO:0000313" key="2">
    <source>
        <dbReference type="EMBL" id="KJY60470.1"/>
    </source>
</evidence>
<feature type="transmembrane region" description="Helical" evidence="1">
    <location>
        <begin position="152"/>
        <end position="171"/>
    </location>
</feature>
<dbReference type="AlphaFoldDB" id="A0A0F4LPE5"/>
<organism evidence="2 3">
    <name type="scientific">Bombilactobacillus mellifer</name>
    <dbReference type="NCBI Taxonomy" id="1218492"/>
    <lineage>
        <taxon>Bacteria</taxon>
        <taxon>Bacillati</taxon>
        <taxon>Bacillota</taxon>
        <taxon>Bacilli</taxon>
        <taxon>Lactobacillales</taxon>
        <taxon>Lactobacillaceae</taxon>
        <taxon>Bombilactobacillus</taxon>
    </lineage>
</organism>
<name>A0A0F4LPE5_9LACO</name>
<dbReference type="PATRIC" id="fig|1218492.5.peg.1654"/>
<protein>
    <submittedName>
        <fullName evidence="2">PTS Man IID</fullName>
    </submittedName>
</protein>
<evidence type="ECO:0000313" key="3">
    <source>
        <dbReference type="Proteomes" id="UP000033558"/>
    </source>
</evidence>
<feature type="transmembrane region" description="Helical" evidence="1">
    <location>
        <begin position="192"/>
        <end position="214"/>
    </location>
</feature>
<sequence>MEAQQTSQTQSAKQNLLTKKDVQRSFWRWTFFSHSNYNYERMQSSGFLFALTPVLRKLYPHQTDLAAAMQRHLEFFNTEPHFGGIIGGLTIALEEQRALGAPIDDTAINSLKTGLMGPFAGVGDTLWQGTIVPIMLSLAISLSAGGNFVGPIFYIVGMFAIMWTIAYVLWMRGYYTGREGIQNILQGHQLKMVMQIAQIMGGIVIGALTVNYVTLSTPLKLHLENSTLKVQTGILDKLFKGLLPVAITLLAYYLINQRKLKSTTVLFILILIAAVGAGFYIF</sequence>
<dbReference type="PROSITE" id="PS51108">
    <property type="entry name" value="PTS_EIID"/>
    <property type="match status" value="1"/>
</dbReference>
<dbReference type="PANTHER" id="PTHR32502:SF27">
    <property type="entry name" value="PTS SYSTEM, MANNOSE-SPECIFIC IID COMPONENT"/>
    <property type="match status" value="1"/>
</dbReference>
<dbReference type="OrthoDB" id="9795582at2"/>
<keyword evidence="3" id="KW-1185">Reference proteome</keyword>
<proteinExistence type="predicted"/>
<dbReference type="GO" id="GO:0005886">
    <property type="term" value="C:plasma membrane"/>
    <property type="evidence" value="ECO:0007669"/>
    <property type="project" value="TreeGrafter"/>
</dbReference>
<reference evidence="2 3" key="1">
    <citation type="submission" date="2015-01" db="EMBL/GenBank/DDBJ databases">
        <title>Comparative genomics of the lactic acid bacteria isolated from the honey bee gut.</title>
        <authorList>
            <person name="Ellegaard K.M."/>
            <person name="Tamarit D."/>
            <person name="Javelind E."/>
            <person name="Olofsson T."/>
            <person name="Andersson S.G."/>
            <person name="Vasquez A."/>
        </authorList>
    </citation>
    <scope>NUCLEOTIDE SEQUENCE [LARGE SCALE GENOMIC DNA]</scope>
    <source>
        <strain evidence="2 3">Bin4</strain>
    </source>
</reference>
<accession>A0A0F4LPE5</accession>
<gene>
    <name evidence="2" type="ORF">JG30_15970</name>
</gene>
<keyword evidence="1" id="KW-0472">Membrane</keyword>
<feature type="transmembrane region" description="Helical" evidence="1">
    <location>
        <begin position="234"/>
        <end position="255"/>
    </location>
</feature>
<dbReference type="HOGENOM" id="CLU_060742_0_1_9"/>
<feature type="transmembrane region" description="Helical" evidence="1">
    <location>
        <begin position="262"/>
        <end position="281"/>
    </location>
</feature>
<dbReference type="RefSeq" id="WP_046317831.1">
    <property type="nucleotide sequence ID" value="NZ_JBHSZT010000003.1"/>
</dbReference>